<dbReference type="InterPro" id="IPR002205">
    <property type="entry name" value="Topo_IIA_dom_A"/>
</dbReference>
<keyword evidence="6 7" id="KW-0413">Isomerase</keyword>
<keyword evidence="4 7" id="KW-0799">Topoisomerase</keyword>
<dbReference type="PROSITE" id="PS52040">
    <property type="entry name" value="TOPO_IIA"/>
    <property type="match status" value="1"/>
</dbReference>
<dbReference type="InterPro" id="IPR035516">
    <property type="entry name" value="Gyrase/topoIV_suA_C"/>
</dbReference>
<accession>F0QQ05</accession>
<dbReference type="GO" id="GO:0006265">
    <property type="term" value="P:DNA topological change"/>
    <property type="evidence" value="ECO:0007669"/>
    <property type="project" value="UniProtKB-UniRule"/>
</dbReference>
<protein>
    <recommendedName>
        <fullName evidence="3">DNA topoisomerase (ATP-hydrolyzing)</fullName>
        <ecNumber evidence="3">5.6.2.2</ecNumber>
    </recommendedName>
</protein>
<dbReference type="GO" id="GO:0005524">
    <property type="term" value="F:ATP binding"/>
    <property type="evidence" value="ECO:0007669"/>
    <property type="project" value="InterPro"/>
</dbReference>
<reference evidence="10 11" key="1">
    <citation type="journal article" date="2011" name="J. Bacteriol.">
        <title>Complete genome sequences of two hemotropic Mycoplasmas, Mycoplasma haemofelis strain Ohio2 and Mycoplasma suis strain Illinois.</title>
        <authorList>
            <person name="Messick J.B."/>
            <person name="Santos A.P."/>
            <person name="Guimaraes A.M."/>
        </authorList>
    </citation>
    <scope>NUCLEOTIDE SEQUENCE [LARGE SCALE GENOMIC DNA]</scope>
    <source>
        <strain evidence="10 11">Illinois</strain>
    </source>
</reference>
<gene>
    <name evidence="10" type="primary">gyrA</name>
    <name evidence="10" type="ordered locus">MSU_0031</name>
</gene>
<dbReference type="GO" id="GO:0009330">
    <property type="term" value="C:DNA topoisomerase type II (double strand cut, ATP-hydrolyzing) complex"/>
    <property type="evidence" value="ECO:0007669"/>
    <property type="project" value="TreeGrafter"/>
</dbReference>
<dbReference type="Proteomes" id="UP000007484">
    <property type="component" value="Chromosome"/>
</dbReference>
<feature type="domain" description="Topo IIA-type catalytic" evidence="9">
    <location>
        <begin position="48"/>
        <end position="529"/>
    </location>
</feature>
<feature type="coiled-coil region" evidence="8">
    <location>
        <begin position="459"/>
        <end position="507"/>
    </location>
</feature>
<dbReference type="AlphaFoldDB" id="F0QQ05"/>
<comment type="catalytic activity">
    <reaction evidence="1 7">
        <text>ATP-dependent breakage, passage and rejoining of double-stranded DNA.</text>
        <dbReference type="EC" id="5.6.2.2"/>
    </reaction>
</comment>
<name>F0QQ05_MYCSL</name>
<evidence type="ECO:0000256" key="7">
    <source>
        <dbReference type="PROSITE-ProRule" id="PRU01384"/>
    </source>
</evidence>
<dbReference type="CDD" id="cd00187">
    <property type="entry name" value="TOP4c"/>
    <property type="match status" value="1"/>
</dbReference>
<evidence type="ECO:0000256" key="6">
    <source>
        <dbReference type="ARBA" id="ARBA00023235"/>
    </source>
</evidence>
<evidence type="ECO:0000256" key="4">
    <source>
        <dbReference type="ARBA" id="ARBA00023029"/>
    </source>
</evidence>
<dbReference type="GO" id="GO:0034335">
    <property type="term" value="F:DNA negative supercoiling activity"/>
    <property type="evidence" value="ECO:0007669"/>
    <property type="project" value="UniProtKB-ARBA"/>
</dbReference>
<dbReference type="EC" id="5.6.2.2" evidence="3"/>
<dbReference type="InterPro" id="IPR050220">
    <property type="entry name" value="Type_II_DNA_Topoisomerases"/>
</dbReference>
<dbReference type="GO" id="GO:0005737">
    <property type="term" value="C:cytoplasm"/>
    <property type="evidence" value="ECO:0007669"/>
    <property type="project" value="TreeGrafter"/>
</dbReference>
<dbReference type="RefSeq" id="WP_013609557.1">
    <property type="nucleotide sequence ID" value="NC_015155.1"/>
</dbReference>
<keyword evidence="8" id="KW-0175">Coiled coil</keyword>
<proteinExistence type="inferred from homology"/>
<dbReference type="KEGG" id="mss:MSU_0031"/>
<dbReference type="Gene3D" id="3.90.199.10">
    <property type="entry name" value="Topoisomerase II, domain 5"/>
    <property type="match status" value="1"/>
</dbReference>
<dbReference type="STRING" id="768700.MSU_0031"/>
<dbReference type="GO" id="GO:0003677">
    <property type="term" value="F:DNA binding"/>
    <property type="evidence" value="ECO:0007669"/>
    <property type="project" value="UniProtKB-UniRule"/>
</dbReference>
<dbReference type="PANTHER" id="PTHR43493">
    <property type="entry name" value="DNA GYRASE/TOPOISOMERASE SUBUNIT A"/>
    <property type="match status" value="1"/>
</dbReference>
<evidence type="ECO:0000256" key="8">
    <source>
        <dbReference type="SAM" id="Coils"/>
    </source>
</evidence>
<feature type="active site" description="O-(5'-phospho-DNA)-tyrosine intermediate" evidence="7">
    <location>
        <position position="136"/>
    </location>
</feature>
<dbReference type="Gene3D" id="1.10.268.10">
    <property type="entry name" value="Topoisomerase, domain 3"/>
    <property type="match status" value="1"/>
</dbReference>
<evidence type="ECO:0000259" key="9">
    <source>
        <dbReference type="PROSITE" id="PS52040"/>
    </source>
</evidence>
<sequence>MSSVKPSSKLEKILEGLPSSNVENKDISVVCDESFLNYSLSVITSRALPDLKDGLKPVHRRILYAAYEEKLFNDSRFKKSATLVGAVMGSYHPHGDKSIYDALVRLSQDFKMRYPLLEGQGNFGSIDGDVPAAMRYTEIKLSKFGEKFLSGIKEECVDFVDNYDGSKQEPSILPVIVPSILLNGSEGIAVGMATKIPPHNLREVCDAIIALIDNPELQDEQFIEYIKGPDFPTGGEIIGIESVKRYHSKGLGKIILRSKVEIDANKHQLIIKEIPFGIKKADLIKKIADLAYEGKNAKSRRTNEILQRFLQNIRDESNLKEGIRLIIECKKGSKESDLKAVLNNLYKYARLQVTFAVNLTLLVDGKPQLLGIGAIIRNYLQHQLDMLQRKTRFNLREVQRRIHLLEGRETVVRNLDEVIRIITDEDNPEVIIQEKYSLTPVQIKDIFDLPLRQLKKIEFLKLTNELDQKRAKRDEYQALLDDKNKQYENIKKELIEIKNEFKNDLRKTLITPKGIAKITKWDCIPKEDIILKVTQNNYIAAIPLDKIDLTNRNTVGENSSSEFKTGDLDVDLLLSSSHDDLFIFTNYARVFKLKAHEIKISANKKWSKKPQKLNNLIPLMGKDEKAVKIISLSREEQNNEEKWKDIDLLFATKFGFIRKISFYKFFLEKKWKSGKTAMRLSENDQLKFVIKMHKDSEILLASSKNKVIRFKSSILEAKRTRKTFGVRGINLRNDDGKIEGELISASSTYDGDQLLSLVESGKGKITSLDSIKQEIVKVKEYDEETKQEVEKIIKQDKKDEDGELEYEIKLSKKWGGKGVLAYKNKENEKLIACVLIKDSDQILLMTNTDHINRFQASQISVRKTRRTEGSQLISLKPNEKLVFFAKYQLPDDIE</sequence>
<comment type="similarity">
    <text evidence="2">Belongs to the type II topoisomerase GyrA/ParC subunit family.</text>
</comment>
<dbReference type="InterPro" id="IPR006691">
    <property type="entry name" value="GyrA/parC_rep"/>
</dbReference>
<dbReference type="EMBL" id="CP002525">
    <property type="protein sequence ID" value="ADX97575.1"/>
    <property type="molecule type" value="Genomic_DNA"/>
</dbReference>
<dbReference type="InterPro" id="IPR013758">
    <property type="entry name" value="Topo_IIA_A/C_ab"/>
</dbReference>
<evidence type="ECO:0000256" key="1">
    <source>
        <dbReference type="ARBA" id="ARBA00000185"/>
    </source>
</evidence>
<organism evidence="10 11">
    <name type="scientific">Mycoplasma suis (strain Illinois)</name>
    <dbReference type="NCBI Taxonomy" id="768700"/>
    <lineage>
        <taxon>Bacteria</taxon>
        <taxon>Bacillati</taxon>
        <taxon>Mycoplasmatota</taxon>
        <taxon>Mollicutes</taxon>
        <taxon>Mycoplasmataceae</taxon>
        <taxon>Mycoplasma</taxon>
    </lineage>
</organism>
<evidence type="ECO:0000256" key="2">
    <source>
        <dbReference type="ARBA" id="ARBA00008263"/>
    </source>
</evidence>
<dbReference type="NCBIfam" id="NF004044">
    <property type="entry name" value="PRK05561.1"/>
    <property type="match status" value="1"/>
</dbReference>
<dbReference type="Gene3D" id="2.120.10.90">
    <property type="entry name" value="DNA gyrase/topoisomerase IV, subunit A, C-terminal"/>
    <property type="match status" value="1"/>
</dbReference>
<dbReference type="SMART" id="SM00434">
    <property type="entry name" value="TOP4c"/>
    <property type="match status" value="1"/>
</dbReference>
<dbReference type="Gene3D" id="3.30.1360.40">
    <property type="match status" value="1"/>
</dbReference>
<dbReference type="InterPro" id="IPR013760">
    <property type="entry name" value="Topo_IIA-like_dom_sf"/>
</dbReference>
<evidence type="ECO:0000256" key="3">
    <source>
        <dbReference type="ARBA" id="ARBA00012895"/>
    </source>
</evidence>
<dbReference type="SUPFAM" id="SSF56719">
    <property type="entry name" value="Type II DNA topoisomerase"/>
    <property type="match status" value="1"/>
</dbReference>
<keyword evidence="5 7" id="KW-0238">DNA-binding</keyword>
<dbReference type="SUPFAM" id="SSF101904">
    <property type="entry name" value="GyrA/ParC C-terminal domain-like"/>
    <property type="match status" value="2"/>
</dbReference>
<dbReference type="Pfam" id="PF00521">
    <property type="entry name" value="DNA_topoisoIV"/>
    <property type="match status" value="1"/>
</dbReference>
<evidence type="ECO:0000256" key="5">
    <source>
        <dbReference type="ARBA" id="ARBA00023125"/>
    </source>
</evidence>
<dbReference type="Pfam" id="PF03989">
    <property type="entry name" value="DNA_gyraseA_C"/>
    <property type="match status" value="4"/>
</dbReference>
<evidence type="ECO:0000313" key="11">
    <source>
        <dbReference type="Proteomes" id="UP000007484"/>
    </source>
</evidence>
<keyword evidence="11" id="KW-1185">Reference proteome</keyword>
<evidence type="ECO:0000313" key="10">
    <source>
        <dbReference type="EMBL" id="ADX97575.1"/>
    </source>
</evidence>
<dbReference type="PANTHER" id="PTHR43493:SF5">
    <property type="entry name" value="DNA GYRASE SUBUNIT A, CHLOROPLASTIC_MITOCHONDRIAL"/>
    <property type="match status" value="1"/>
</dbReference>
<dbReference type="InterPro" id="IPR013757">
    <property type="entry name" value="Topo_IIA_A_a_sf"/>
</dbReference>
<dbReference type="HOGENOM" id="CLU_002977_6_1_14"/>